<evidence type="ECO:0000313" key="2">
    <source>
        <dbReference type="Proteomes" id="UP001374535"/>
    </source>
</evidence>
<protein>
    <submittedName>
        <fullName evidence="1">Uncharacterized protein</fullName>
    </submittedName>
</protein>
<reference evidence="1 2" key="1">
    <citation type="journal article" date="2023" name="Life. Sci Alliance">
        <title>Evolutionary insights into 3D genome organization and epigenetic landscape of Vigna mungo.</title>
        <authorList>
            <person name="Junaid A."/>
            <person name="Singh B."/>
            <person name="Bhatia S."/>
        </authorList>
    </citation>
    <scope>NUCLEOTIDE SEQUENCE [LARGE SCALE GENOMIC DNA]</scope>
    <source>
        <strain evidence="1">Urdbean</strain>
    </source>
</reference>
<dbReference type="EMBL" id="CP144691">
    <property type="protein sequence ID" value="WVY92749.1"/>
    <property type="molecule type" value="Genomic_DNA"/>
</dbReference>
<organism evidence="1 2">
    <name type="scientific">Vigna mungo</name>
    <name type="common">Black gram</name>
    <name type="synonym">Phaseolus mungo</name>
    <dbReference type="NCBI Taxonomy" id="3915"/>
    <lineage>
        <taxon>Eukaryota</taxon>
        <taxon>Viridiplantae</taxon>
        <taxon>Streptophyta</taxon>
        <taxon>Embryophyta</taxon>
        <taxon>Tracheophyta</taxon>
        <taxon>Spermatophyta</taxon>
        <taxon>Magnoliopsida</taxon>
        <taxon>eudicotyledons</taxon>
        <taxon>Gunneridae</taxon>
        <taxon>Pentapetalae</taxon>
        <taxon>rosids</taxon>
        <taxon>fabids</taxon>
        <taxon>Fabales</taxon>
        <taxon>Fabaceae</taxon>
        <taxon>Papilionoideae</taxon>
        <taxon>50 kb inversion clade</taxon>
        <taxon>NPAAA clade</taxon>
        <taxon>indigoferoid/millettioid clade</taxon>
        <taxon>Phaseoleae</taxon>
        <taxon>Vigna</taxon>
    </lineage>
</organism>
<gene>
    <name evidence="1" type="ORF">V8G54_031837</name>
</gene>
<keyword evidence="2" id="KW-1185">Reference proteome</keyword>
<dbReference type="Proteomes" id="UP001374535">
    <property type="component" value="Chromosome 10"/>
</dbReference>
<dbReference type="AlphaFoldDB" id="A0AAQ3MKW8"/>
<name>A0AAQ3MKW8_VIGMU</name>
<evidence type="ECO:0000313" key="1">
    <source>
        <dbReference type="EMBL" id="WVY92749.1"/>
    </source>
</evidence>
<accession>A0AAQ3MKW8</accession>
<proteinExistence type="predicted"/>
<sequence>MAFMRSKQFAPRLYKSFPSFTIGELLNSSVHAERYESTALNLKRASPALRSSTTFMVSLMESIMLSNCSEHIWRESFRSLELVGLVRSLLTRFVVFTTSSRVVSISISRAV</sequence>